<proteinExistence type="inferred from homology"/>
<dbReference type="GO" id="GO:0016020">
    <property type="term" value="C:membrane"/>
    <property type="evidence" value="ECO:0007669"/>
    <property type="project" value="UniProtKB-SubCell"/>
</dbReference>
<dbReference type="SMART" id="SM00304">
    <property type="entry name" value="HAMP"/>
    <property type="match status" value="2"/>
</dbReference>
<comment type="similarity">
    <text evidence="3">Belongs to the methyl-accepting chemotaxis (MCP) protein family.</text>
</comment>
<dbReference type="EMBL" id="CP027860">
    <property type="protein sequence ID" value="AVP98685.1"/>
    <property type="molecule type" value="Genomic_DNA"/>
</dbReference>
<evidence type="ECO:0000256" key="4">
    <source>
        <dbReference type="PROSITE-ProRule" id="PRU00284"/>
    </source>
</evidence>
<gene>
    <name evidence="8" type="ORF">C7S18_16480</name>
</gene>
<dbReference type="PROSITE" id="PS50111">
    <property type="entry name" value="CHEMOTAXIS_TRANSDUC_2"/>
    <property type="match status" value="1"/>
</dbReference>
<dbReference type="AlphaFoldDB" id="A0A2P1PV05"/>
<dbReference type="KEGG" id="xba:C7S18_16480"/>
<keyword evidence="5" id="KW-0812">Transmembrane</keyword>
<evidence type="ECO:0000313" key="9">
    <source>
        <dbReference type="Proteomes" id="UP000241074"/>
    </source>
</evidence>
<feature type="domain" description="HAMP" evidence="7">
    <location>
        <begin position="511"/>
        <end position="562"/>
    </location>
</feature>
<evidence type="ECO:0000259" key="7">
    <source>
        <dbReference type="PROSITE" id="PS50885"/>
    </source>
</evidence>
<keyword evidence="5" id="KW-0472">Membrane</keyword>
<dbReference type="CDD" id="cd06225">
    <property type="entry name" value="HAMP"/>
    <property type="match status" value="1"/>
</dbReference>
<evidence type="ECO:0000256" key="2">
    <source>
        <dbReference type="ARBA" id="ARBA00023224"/>
    </source>
</evidence>
<dbReference type="OrthoDB" id="9765776at2"/>
<dbReference type="InterPro" id="IPR003660">
    <property type="entry name" value="HAMP_dom"/>
</dbReference>
<dbReference type="SMART" id="SM00283">
    <property type="entry name" value="MA"/>
    <property type="match status" value="1"/>
</dbReference>
<reference evidence="8 9" key="2">
    <citation type="submission" date="2018-03" db="EMBL/GenBank/DDBJ databases">
        <authorList>
            <person name="Keele B.F."/>
        </authorList>
    </citation>
    <scope>NUCLEOTIDE SEQUENCE [LARGE SCALE GENOMIC DNA]</scope>
    <source>
        <strain evidence="8 9">D13</strain>
    </source>
</reference>
<dbReference type="PANTHER" id="PTHR32089">
    <property type="entry name" value="METHYL-ACCEPTING CHEMOTAXIS PROTEIN MCPB"/>
    <property type="match status" value="1"/>
</dbReference>
<comment type="subcellular location">
    <subcellularLocation>
        <location evidence="1">Membrane</location>
    </subcellularLocation>
</comment>
<dbReference type="Pfam" id="PF00672">
    <property type="entry name" value="HAMP"/>
    <property type="match status" value="1"/>
</dbReference>
<reference evidence="8 9" key="1">
    <citation type="submission" date="2018-03" db="EMBL/GenBank/DDBJ databases">
        <title>Ahniella affigens gen. nov., sp. nov., a gammaproteobacterium isolated from sandy soil near a stream.</title>
        <authorList>
            <person name="Ko Y."/>
            <person name="Kim J.-H."/>
        </authorList>
    </citation>
    <scope>NUCLEOTIDE SEQUENCE [LARGE SCALE GENOMIC DNA]</scope>
    <source>
        <strain evidence="8 9">D13</strain>
    </source>
</reference>
<accession>A0A2P1PV05</accession>
<dbReference type="Proteomes" id="UP000241074">
    <property type="component" value="Chromosome"/>
</dbReference>
<dbReference type="PANTHER" id="PTHR32089:SF112">
    <property type="entry name" value="LYSOZYME-LIKE PROTEIN-RELATED"/>
    <property type="match status" value="1"/>
</dbReference>
<dbReference type="SUPFAM" id="SSF58104">
    <property type="entry name" value="Methyl-accepting chemotaxis protein (MCP) signaling domain"/>
    <property type="match status" value="1"/>
</dbReference>
<evidence type="ECO:0000256" key="5">
    <source>
        <dbReference type="SAM" id="Phobius"/>
    </source>
</evidence>
<evidence type="ECO:0000259" key="6">
    <source>
        <dbReference type="PROSITE" id="PS50111"/>
    </source>
</evidence>
<dbReference type="InterPro" id="IPR004089">
    <property type="entry name" value="MCPsignal_dom"/>
</dbReference>
<dbReference type="GO" id="GO:0007165">
    <property type="term" value="P:signal transduction"/>
    <property type="evidence" value="ECO:0007669"/>
    <property type="project" value="UniProtKB-KW"/>
</dbReference>
<feature type="domain" description="HAMP" evidence="7">
    <location>
        <begin position="452"/>
        <end position="504"/>
    </location>
</feature>
<name>A0A2P1PV05_9GAMM</name>
<evidence type="ECO:0000256" key="3">
    <source>
        <dbReference type="ARBA" id="ARBA00029447"/>
    </source>
</evidence>
<keyword evidence="5" id="KW-1133">Transmembrane helix</keyword>
<dbReference type="Pfam" id="PF00015">
    <property type="entry name" value="MCPsignal"/>
    <property type="match status" value="1"/>
</dbReference>
<evidence type="ECO:0000256" key="1">
    <source>
        <dbReference type="ARBA" id="ARBA00004370"/>
    </source>
</evidence>
<sequence length="842" mass="90359">MKALQGLFETISGRLTAGSLLLALVPLLLASLGLGYFATESGRQSLEQRANEQLQSLQTVKAAEVQGYFESQRKLLLTLAAAPEWVKSLREMTAAMQALSTDPAVTTPEQRAALTQYFENQFAAAYETRNAGSKTDMAAQLADISPVSVRLQYEFIANNKAPLGSKNELVNQESELGGYSALHAALQPYAARIYQEFGVYDFFLVDLDGNVVYTYFKEGDFATNLKTGPWASSGLGEAYAKAMAITARDQVYLTDYAPYLPSYNDQAAFLSAPVFDGDTRLGAIIVQLPINQVDAMMSLGRKWQQAGLGQSGEIYLVGQDKTPRSVSRFVVENAQAFVADLKSRGVPTDMVDRIAAKGTTIGLLTIDTTATRAALGGQIGVGTYPDYRGVPVLGAFQPVDVLGQKWGMIAEIDAAEAFKPVADLRRQILIFAAVAVLVLGVLGVVVARKLTQSIDRPLKHFQGVVQQIAAGDSTARVHSVARDEVGDLARAFDKLLDERVATLEQAAKENEQLNNSVIEIMMSVAQLAQRDLTVRVPVQEDVTGTISDAINMMTSATTGALRQVNLISNSVSKVAEQVRSRSDDALQVAQISGSEAISASQELNAAAGALRAIAQQAAKASSTAETAIRTTNEALAIVRATVDGISASRDQIRETEKRIKRLGERSQEITGVVNIIGQIAERTSVLALNASMQAVAAGEAGRGFAVVADEVKRLAENARQATQQIGSLVSAIQADTLETVQAMNSAITQVVDISRLAERAGGQMQETRSSTEELVSSVRGIVDTTESQAKVSDVLIQRARQLIDTNQRTITQLSEQSEATEELVKYAAGLVDTVNVFRLPKA</sequence>
<keyword evidence="9" id="KW-1185">Reference proteome</keyword>
<feature type="transmembrane region" description="Helical" evidence="5">
    <location>
        <begin position="428"/>
        <end position="447"/>
    </location>
</feature>
<evidence type="ECO:0008006" key="10">
    <source>
        <dbReference type="Google" id="ProtNLM"/>
    </source>
</evidence>
<dbReference type="Gene3D" id="6.10.340.10">
    <property type="match status" value="1"/>
</dbReference>
<dbReference type="GO" id="GO:0006935">
    <property type="term" value="P:chemotaxis"/>
    <property type="evidence" value="ECO:0007669"/>
    <property type="project" value="UniProtKB-ARBA"/>
</dbReference>
<feature type="domain" description="Methyl-accepting transducer" evidence="6">
    <location>
        <begin position="567"/>
        <end position="803"/>
    </location>
</feature>
<feature type="transmembrane region" description="Helical" evidence="5">
    <location>
        <begin position="20"/>
        <end position="39"/>
    </location>
</feature>
<evidence type="ECO:0000313" key="8">
    <source>
        <dbReference type="EMBL" id="AVP98685.1"/>
    </source>
</evidence>
<protein>
    <recommendedName>
        <fullName evidence="10">Methyl-accepting chemotaxis protein</fullName>
    </recommendedName>
</protein>
<dbReference type="RefSeq" id="WP_106892605.1">
    <property type="nucleotide sequence ID" value="NZ_CP027860.1"/>
</dbReference>
<dbReference type="Gene3D" id="1.10.287.950">
    <property type="entry name" value="Methyl-accepting chemotaxis protein"/>
    <property type="match status" value="1"/>
</dbReference>
<dbReference type="PROSITE" id="PS50885">
    <property type="entry name" value="HAMP"/>
    <property type="match status" value="2"/>
</dbReference>
<keyword evidence="2 4" id="KW-0807">Transducer</keyword>
<organism evidence="8 9">
    <name type="scientific">Ahniella affigens</name>
    <dbReference type="NCBI Taxonomy" id="2021234"/>
    <lineage>
        <taxon>Bacteria</taxon>
        <taxon>Pseudomonadati</taxon>
        <taxon>Pseudomonadota</taxon>
        <taxon>Gammaproteobacteria</taxon>
        <taxon>Lysobacterales</taxon>
        <taxon>Rhodanobacteraceae</taxon>
        <taxon>Ahniella</taxon>
    </lineage>
</organism>